<comment type="similarity">
    <text evidence="2 4">Belongs to the nucleoporin interacting component (NIC) family.</text>
</comment>
<keyword evidence="4" id="KW-0813">Transport</keyword>
<protein>
    <recommendedName>
        <fullName evidence="4">Nuclear pore protein</fullName>
    </recommendedName>
</protein>
<evidence type="ECO:0000256" key="2">
    <source>
        <dbReference type="ARBA" id="ARBA00010186"/>
    </source>
</evidence>
<keyword evidence="3 4" id="KW-0539">Nucleus</keyword>
<keyword evidence="4" id="KW-0472">Membrane</keyword>
<dbReference type="PANTHER" id="PTHR11225:SF4">
    <property type="entry name" value="NUCLEAR PORE COMPLEX PROTEIN NUP93"/>
    <property type="match status" value="1"/>
</dbReference>
<keyword evidence="4" id="KW-0811">Translocation</keyword>
<evidence type="ECO:0000313" key="6">
    <source>
        <dbReference type="Proteomes" id="UP000886523"/>
    </source>
</evidence>
<keyword evidence="4" id="KW-0509">mRNA transport</keyword>
<dbReference type="GO" id="GO:0005643">
    <property type="term" value="C:nuclear pore"/>
    <property type="evidence" value="ECO:0007669"/>
    <property type="project" value="UniProtKB-SubCell"/>
</dbReference>
<dbReference type="EMBL" id="MU129081">
    <property type="protein sequence ID" value="KAF9507438.1"/>
    <property type="molecule type" value="Genomic_DNA"/>
</dbReference>
<comment type="caution">
    <text evidence="5">The sequence shown here is derived from an EMBL/GenBank/DDBJ whole genome shotgun (WGS) entry which is preliminary data.</text>
</comment>
<keyword evidence="4" id="KW-0906">Nuclear pore complex</keyword>
<dbReference type="OrthoDB" id="1918363at2759"/>
<dbReference type="AlphaFoldDB" id="A0A9P6AKH3"/>
<dbReference type="GO" id="GO:0017056">
    <property type="term" value="F:structural constituent of nuclear pore"/>
    <property type="evidence" value="ECO:0007669"/>
    <property type="project" value="InterPro"/>
</dbReference>
<sequence length="862" mass="96041">MEDLSSLLSSARDLTSHVARPDRLPSINLSLEQIEAQSRRLVSRQQAAAADTGKGNYLLAKANVDAPSLASSIAALNTTNTFLPLNPLHDTDVNGFLRHAHEQTLISSIEEVRRETEVEFYRNLDSRVRKDWEIRKKKIFEELGVGNNMAEGEGGIERAGHGLPVNMRYAPQPTQSLAMHTKMMAYDRVITELNSHRLAGTPCSLVAGLSDAARASGDDASKITHTYDILAAISGERPKLPPSHTQAHILNASLLERAYARAYLGSQDTPEAVDLRRKIADGSRRALEAQYWDVIDRVVVQNPVDAALGGDPSPANKIRAFLNVQYYKGGAWESRIELINGKAVWATLYYLVRTGHLKETLEVATDSEVALNRHEELFTTFLKAWVESADRRLPHSLRDRLMANYNSRLLHARDVDPFKLALIKLMGRIDPQRRNVPLAIASTEDWIWFQLAMACRGAERTGQTIQGYKKTHFEPEGKPHKGIWARLLLVCGLFEQAVAALYETPEMQIEAIHLAIALSYYGLLRVPSRTEASDVEILTTSPVRPPSLNFGLLISRYIRQFQRTDPKEALQYVYCVTLNSDRNVGLANSQGQATGQDQIFIARELVKRVILGCDGKWDDLVGGFRDDGSRFPGILERNLPLLRLSSAAEYHEVILVAAADECERERKLLDAIKLYNLAGAHETVIACLTRALGDLLSEPTGGGEEGASVESLTRSILEHYSRRGEVVGAQRQDLVCLLKVREAMMACEQKHYEAALESIEASGLIPFDGDIQTITRKAEAFKDNDEAITRNLSHILLLTMTILHGLHGKVKHALFGEGSRHTTLTEIRRKTRALMMFASMQRYRMSADVYGQLTRLDVAVAH</sequence>
<keyword evidence="6" id="KW-1185">Reference proteome</keyword>
<name>A0A9P6AKH3_9AGAM</name>
<evidence type="ECO:0000313" key="5">
    <source>
        <dbReference type="EMBL" id="KAF9507438.1"/>
    </source>
</evidence>
<evidence type="ECO:0000256" key="4">
    <source>
        <dbReference type="RuleBase" id="RU364035"/>
    </source>
</evidence>
<evidence type="ECO:0000256" key="1">
    <source>
        <dbReference type="ARBA" id="ARBA00004259"/>
    </source>
</evidence>
<comment type="subcellular location">
    <subcellularLocation>
        <location evidence="1">Nucleus envelope</location>
    </subcellularLocation>
    <subcellularLocation>
        <location evidence="4">Nucleus</location>
        <location evidence="4">Nuclear pore complex</location>
    </subcellularLocation>
</comment>
<keyword evidence="4" id="KW-0653">Protein transport</keyword>
<dbReference type="GO" id="GO:0006606">
    <property type="term" value="P:protein import into nucleus"/>
    <property type="evidence" value="ECO:0007669"/>
    <property type="project" value="TreeGrafter"/>
</dbReference>
<dbReference type="InterPro" id="IPR007231">
    <property type="entry name" value="Nucleoporin_int_Nup93/Nic96"/>
</dbReference>
<dbReference type="Proteomes" id="UP000886523">
    <property type="component" value="Unassembled WGS sequence"/>
</dbReference>
<evidence type="ECO:0000256" key="3">
    <source>
        <dbReference type="ARBA" id="ARBA00023242"/>
    </source>
</evidence>
<accession>A0A9P6AKH3</accession>
<dbReference type="Pfam" id="PF04097">
    <property type="entry name" value="Nic96"/>
    <property type="match status" value="1"/>
</dbReference>
<dbReference type="PANTHER" id="PTHR11225">
    <property type="entry name" value="NUCLEAR PORE COMPLEX PROTEIN NUP93 NUCLEOPORIN NUP93 DEAD EYE PROTEIN"/>
    <property type="match status" value="1"/>
</dbReference>
<organism evidence="5 6">
    <name type="scientific">Hydnum rufescens UP504</name>
    <dbReference type="NCBI Taxonomy" id="1448309"/>
    <lineage>
        <taxon>Eukaryota</taxon>
        <taxon>Fungi</taxon>
        <taxon>Dikarya</taxon>
        <taxon>Basidiomycota</taxon>
        <taxon>Agaricomycotina</taxon>
        <taxon>Agaricomycetes</taxon>
        <taxon>Cantharellales</taxon>
        <taxon>Hydnaceae</taxon>
        <taxon>Hydnum</taxon>
    </lineage>
</organism>
<gene>
    <name evidence="5" type="ORF">BS47DRAFT_1304038</name>
</gene>
<proteinExistence type="inferred from homology"/>
<reference evidence="5" key="1">
    <citation type="journal article" date="2020" name="Nat. Commun.">
        <title>Large-scale genome sequencing of mycorrhizal fungi provides insights into the early evolution of symbiotic traits.</title>
        <authorList>
            <person name="Miyauchi S."/>
            <person name="Kiss E."/>
            <person name="Kuo A."/>
            <person name="Drula E."/>
            <person name="Kohler A."/>
            <person name="Sanchez-Garcia M."/>
            <person name="Morin E."/>
            <person name="Andreopoulos B."/>
            <person name="Barry K.W."/>
            <person name="Bonito G."/>
            <person name="Buee M."/>
            <person name="Carver A."/>
            <person name="Chen C."/>
            <person name="Cichocki N."/>
            <person name="Clum A."/>
            <person name="Culley D."/>
            <person name="Crous P.W."/>
            <person name="Fauchery L."/>
            <person name="Girlanda M."/>
            <person name="Hayes R.D."/>
            <person name="Keri Z."/>
            <person name="LaButti K."/>
            <person name="Lipzen A."/>
            <person name="Lombard V."/>
            <person name="Magnuson J."/>
            <person name="Maillard F."/>
            <person name="Murat C."/>
            <person name="Nolan M."/>
            <person name="Ohm R.A."/>
            <person name="Pangilinan J."/>
            <person name="Pereira M.F."/>
            <person name="Perotto S."/>
            <person name="Peter M."/>
            <person name="Pfister S."/>
            <person name="Riley R."/>
            <person name="Sitrit Y."/>
            <person name="Stielow J.B."/>
            <person name="Szollosi G."/>
            <person name="Zifcakova L."/>
            <person name="Stursova M."/>
            <person name="Spatafora J.W."/>
            <person name="Tedersoo L."/>
            <person name="Vaario L.M."/>
            <person name="Yamada A."/>
            <person name="Yan M."/>
            <person name="Wang P."/>
            <person name="Xu J."/>
            <person name="Bruns T."/>
            <person name="Baldrian P."/>
            <person name="Vilgalys R."/>
            <person name="Dunand C."/>
            <person name="Henrissat B."/>
            <person name="Grigoriev I.V."/>
            <person name="Hibbett D."/>
            <person name="Nagy L.G."/>
            <person name="Martin F.M."/>
        </authorList>
    </citation>
    <scope>NUCLEOTIDE SEQUENCE</scope>
    <source>
        <strain evidence="5">UP504</strain>
    </source>
</reference>
<dbReference type="GO" id="GO:0016973">
    <property type="term" value="P:poly(A)+ mRNA export from nucleus"/>
    <property type="evidence" value="ECO:0007669"/>
    <property type="project" value="TreeGrafter"/>
</dbReference>